<dbReference type="Gene3D" id="1.10.238.160">
    <property type="match status" value="1"/>
</dbReference>
<dbReference type="RefSeq" id="WP_269264059.1">
    <property type="nucleotide sequence ID" value="NZ_CP098248.1"/>
</dbReference>
<proteinExistence type="predicted"/>
<dbReference type="Proteomes" id="UP001164794">
    <property type="component" value="Chromosome"/>
</dbReference>
<protein>
    <submittedName>
        <fullName evidence="1">AlpA family phage regulatory protein</fullName>
    </submittedName>
</protein>
<dbReference type="Pfam" id="PF05930">
    <property type="entry name" value="Phage_AlpA"/>
    <property type="match status" value="1"/>
</dbReference>
<evidence type="ECO:0000313" key="2">
    <source>
        <dbReference type="Proteomes" id="UP001164794"/>
    </source>
</evidence>
<name>A0ABY7JK04_9BURK</name>
<accession>A0ABY7JK04</accession>
<dbReference type="PANTHER" id="PTHR36154:SF1">
    <property type="entry name" value="DNA-BINDING TRANSCRIPTIONAL ACTIVATOR ALPA"/>
    <property type="match status" value="1"/>
</dbReference>
<dbReference type="InterPro" id="IPR052931">
    <property type="entry name" value="Prophage_regulatory_activator"/>
</dbReference>
<dbReference type="PANTHER" id="PTHR36154">
    <property type="entry name" value="DNA-BINDING TRANSCRIPTIONAL ACTIVATOR ALPA"/>
    <property type="match status" value="1"/>
</dbReference>
<dbReference type="EMBL" id="CP098248">
    <property type="protein sequence ID" value="WAV96582.1"/>
    <property type="molecule type" value="Genomic_DNA"/>
</dbReference>
<organism evidence="1 2">
    <name type="scientific">Oxalobacter aliiformigenes</name>
    <dbReference type="NCBI Taxonomy" id="2946593"/>
    <lineage>
        <taxon>Bacteria</taxon>
        <taxon>Pseudomonadati</taxon>
        <taxon>Pseudomonadota</taxon>
        <taxon>Betaproteobacteria</taxon>
        <taxon>Burkholderiales</taxon>
        <taxon>Oxalobacteraceae</taxon>
        <taxon>Oxalobacter</taxon>
    </lineage>
</organism>
<sequence length="64" mass="7663">MEQKILRLKKVQEVTGCSKSFIYRHMRLGNFPGRVRLADYLSRAVGWYQSDIEEWMNSRERIGQ</sequence>
<keyword evidence="2" id="KW-1185">Reference proteome</keyword>
<reference evidence="1" key="1">
    <citation type="journal article" date="2022" name="Front. Microbiol.">
        <title>New perspectives on an old grouping: The genomic and phenotypic variability of Oxalobacter formigenes and the implications for calcium oxalate stone prevention.</title>
        <authorList>
            <person name="Chmiel J.A."/>
            <person name="Carr C."/>
            <person name="Stuivenberg G.A."/>
            <person name="Venema R."/>
            <person name="Chanyi R.M."/>
            <person name="Al K.F."/>
            <person name="Giguere D."/>
            <person name="Say H."/>
            <person name="Akouris P.P."/>
            <person name="Dominguez Romero S.A."/>
            <person name="Kwong A."/>
            <person name="Tai V."/>
            <person name="Koval S.F."/>
            <person name="Razvi H."/>
            <person name="Bjazevic J."/>
            <person name="Burton J.P."/>
        </authorList>
    </citation>
    <scope>NUCLEOTIDE SEQUENCE</scope>
    <source>
        <strain evidence="1">HOxNP-1</strain>
    </source>
</reference>
<dbReference type="InterPro" id="IPR010260">
    <property type="entry name" value="AlpA"/>
</dbReference>
<evidence type="ECO:0000313" key="1">
    <source>
        <dbReference type="EMBL" id="WAV96582.1"/>
    </source>
</evidence>
<gene>
    <name evidence="1" type="ORF">NB645_07050</name>
</gene>